<dbReference type="Proteomes" id="UP000077755">
    <property type="component" value="Chromosome 2"/>
</dbReference>
<proteinExistence type="predicted"/>
<dbReference type="AlphaFoldDB" id="A0A166EDN3"/>
<evidence type="ECO:0000256" key="4">
    <source>
        <dbReference type="ARBA" id="ARBA00022989"/>
    </source>
</evidence>
<sequence>MPIYTSDSDDQPATTTRLFGRERPMHAILGGGKVADILLWKNKNLSAALLIVFTLIWFLFEVVEYNFVSLLCHIFIILMITLFVWYTGAGFANWDRPNVRDFTIPESSVRWLFTKFNKFLLRFYDISTGQDFTKFFLVIALLWVLSVIGNYFSSINLLYLGFLSLETLPFLYEKYEREVDYLASKGNRDAKKLYKKFDAKVLNKIPRGPVKEKKFR</sequence>
<evidence type="ECO:0000259" key="7">
    <source>
        <dbReference type="PROSITE" id="PS50845"/>
    </source>
</evidence>
<evidence type="ECO:0000256" key="6">
    <source>
        <dbReference type="RuleBase" id="RU363132"/>
    </source>
</evidence>
<evidence type="ECO:0000256" key="5">
    <source>
        <dbReference type="ARBA" id="ARBA00023136"/>
    </source>
</evidence>
<comment type="subcellular location">
    <subcellularLocation>
        <location evidence="1 6">Endoplasmic reticulum membrane</location>
        <topology evidence="1 6">Multi-pass membrane protein</topology>
    </subcellularLocation>
</comment>
<organism evidence="8">
    <name type="scientific">Daucus carota subsp. sativus</name>
    <name type="common">Carrot</name>
    <dbReference type="NCBI Taxonomy" id="79200"/>
    <lineage>
        <taxon>Eukaryota</taxon>
        <taxon>Viridiplantae</taxon>
        <taxon>Streptophyta</taxon>
        <taxon>Embryophyta</taxon>
        <taxon>Tracheophyta</taxon>
        <taxon>Spermatophyta</taxon>
        <taxon>Magnoliopsida</taxon>
        <taxon>eudicotyledons</taxon>
        <taxon>Gunneridae</taxon>
        <taxon>Pentapetalae</taxon>
        <taxon>asterids</taxon>
        <taxon>campanulids</taxon>
        <taxon>Apiales</taxon>
        <taxon>Apiaceae</taxon>
        <taxon>Apioideae</taxon>
        <taxon>Scandiceae</taxon>
        <taxon>Daucinae</taxon>
        <taxon>Daucus</taxon>
        <taxon>Daucus sect. Daucus</taxon>
    </lineage>
</organism>
<dbReference type="OMA" id="IMYERYE"/>
<keyword evidence="3 6" id="KW-0256">Endoplasmic reticulum</keyword>
<dbReference type="InterPro" id="IPR045064">
    <property type="entry name" value="Reticulon-like"/>
</dbReference>
<evidence type="ECO:0000313" key="10">
    <source>
        <dbReference type="Proteomes" id="UP000077755"/>
    </source>
</evidence>
<evidence type="ECO:0000256" key="2">
    <source>
        <dbReference type="ARBA" id="ARBA00022692"/>
    </source>
</evidence>
<dbReference type="KEGG" id="dcr:108205826"/>
<accession>A0A166EDN3</accession>
<keyword evidence="2 6" id="KW-0812">Transmembrane</keyword>
<reference evidence="8" key="1">
    <citation type="journal article" date="2016" name="Nat. Genet.">
        <title>A high-quality carrot genome assembly provides new insights into carotenoid accumulation and asterid genome evolution.</title>
        <authorList>
            <person name="Iorizzo M."/>
            <person name="Ellison S."/>
            <person name="Senalik D."/>
            <person name="Zeng P."/>
            <person name="Satapoomin P."/>
            <person name="Huang J."/>
            <person name="Bowman M."/>
            <person name="Iovene M."/>
            <person name="Sanseverino W."/>
            <person name="Cavagnaro P."/>
            <person name="Yildiz M."/>
            <person name="Macko-Podgorni A."/>
            <person name="Moranska E."/>
            <person name="Grzebelus E."/>
            <person name="Grzebelus D."/>
            <person name="Ashrafi H."/>
            <person name="Zheng Z."/>
            <person name="Cheng S."/>
            <person name="Spooner D."/>
            <person name="Van Deynze A."/>
            <person name="Simon P."/>
        </authorList>
    </citation>
    <scope>NUCLEOTIDE SEQUENCE [LARGE SCALE GENOMIC DNA]</scope>
    <source>
        <tissue evidence="8">Leaf</tissue>
    </source>
</reference>
<keyword evidence="10" id="KW-1185">Reference proteome</keyword>
<dbReference type="InterPro" id="IPR003388">
    <property type="entry name" value="Reticulon"/>
</dbReference>
<keyword evidence="5 6" id="KW-0472">Membrane</keyword>
<dbReference type="GO" id="GO:0009617">
    <property type="term" value="P:response to bacterium"/>
    <property type="evidence" value="ECO:0007669"/>
    <property type="project" value="InterPro"/>
</dbReference>
<name>A0A166EDN3_DAUCS</name>
<gene>
    <name evidence="8" type="ORF">DCAR_007263</name>
    <name evidence="9" type="ORF">DCAR_0208203</name>
</gene>
<dbReference type="Gramene" id="KZN06426">
    <property type="protein sequence ID" value="KZN06426"/>
    <property type="gene ID" value="DCAR_007263"/>
</dbReference>
<dbReference type="EMBL" id="CP093344">
    <property type="protein sequence ID" value="WOG88968.1"/>
    <property type="molecule type" value="Genomic_DNA"/>
</dbReference>
<feature type="domain" description="Reticulon" evidence="7">
    <location>
        <begin position="34"/>
        <end position="216"/>
    </location>
</feature>
<dbReference type="Pfam" id="PF02453">
    <property type="entry name" value="Reticulon"/>
    <property type="match status" value="1"/>
</dbReference>
<keyword evidence="4 6" id="KW-1133">Transmembrane helix</keyword>
<dbReference type="GO" id="GO:0005789">
    <property type="term" value="C:endoplasmic reticulum membrane"/>
    <property type="evidence" value="ECO:0007669"/>
    <property type="project" value="UniProtKB-SubCell"/>
</dbReference>
<dbReference type="EMBL" id="LNRQ01000002">
    <property type="protein sequence ID" value="KZN06426.1"/>
    <property type="molecule type" value="Genomic_DNA"/>
</dbReference>
<evidence type="ECO:0000256" key="3">
    <source>
        <dbReference type="ARBA" id="ARBA00022824"/>
    </source>
</evidence>
<evidence type="ECO:0000313" key="9">
    <source>
        <dbReference type="EMBL" id="WOG88968.1"/>
    </source>
</evidence>
<evidence type="ECO:0000313" key="8">
    <source>
        <dbReference type="EMBL" id="KZN06426.1"/>
    </source>
</evidence>
<reference evidence="9" key="2">
    <citation type="submission" date="2022-03" db="EMBL/GenBank/DDBJ databases">
        <title>Draft title - Genomic analysis of global carrot germplasm unveils the trajectory of domestication and the origin of high carotenoid orange carrot.</title>
        <authorList>
            <person name="Iorizzo M."/>
            <person name="Ellison S."/>
            <person name="Senalik D."/>
            <person name="Macko-Podgorni A."/>
            <person name="Grzebelus D."/>
            <person name="Bostan H."/>
            <person name="Rolling W."/>
            <person name="Curaba J."/>
            <person name="Simon P."/>
        </authorList>
    </citation>
    <scope>NUCLEOTIDE SEQUENCE</scope>
    <source>
        <tissue evidence="9">Leaf</tissue>
    </source>
</reference>
<dbReference type="PROSITE" id="PS50845">
    <property type="entry name" value="RETICULON"/>
    <property type="match status" value="1"/>
</dbReference>
<dbReference type="PANTHER" id="PTHR10994">
    <property type="entry name" value="RETICULON"/>
    <property type="match status" value="1"/>
</dbReference>
<evidence type="ECO:0000256" key="1">
    <source>
        <dbReference type="ARBA" id="ARBA00004477"/>
    </source>
</evidence>
<protein>
    <recommendedName>
        <fullName evidence="6">Reticulon-like protein</fullName>
    </recommendedName>
</protein>
<dbReference type="OrthoDB" id="567788at2759"/>
<feature type="transmembrane region" description="Helical" evidence="6">
    <location>
        <begin position="67"/>
        <end position="86"/>
    </location>
</feature>
<feature type="transmembrane region" description="Helical" evidence="6">
    <location>
        <begin position="135"/>
        <end position="160"/>
    </location>
</feature>
<feature type="transmembrane region" description="Helical" evidence="6">
    <location>
        <begin position="44"/>
        <end position="60"/>
    </location>
</feature>
<dbReference type="PANTHER" id="PTHR10994:SF157">
    <property type="entry name" value="RETICULON-LIKE PROTEIN B14"/>
    <property type="match status" value="1"/>
</dbReference>